<dbReference type="KEGG" id="nma:NMA0166"/>
<sequence length="221" mass="24724">MMMHASVQSRFAPILYVLIFFAGFLTAQIWFNQKAYTEELPPLLSALSAVALVWLAWAFVSARSKAKAEKFYREKMIQNESIHPVLHASLQHLEHKPQMLALLVKNHGKGMAEQVRFKAEVLPDDEDARTIAAELAKMDMFALGTDAVASGETYGRVFADIFELSAALEGRAFKGMLKLTAEYKNIFGDACRSETALELGALNQALQEISKTSEKSKRIFY</sequence>
<keyword evidence="1" id="KW-1133">Transmembrane helix</keyword>
<dbReference type="RefSeq" id="WP_002218543.1">
    <property type="nucleotide sequence ID" value="NC_003116.1"/>
</dbReference>
<protein>
    <submittedName>
        <fullName evidence="2">Integral membrane protein</fullName>
    </submittedName>
</protein>
<dbReference type="EnsemblBacteria" id="CAM07483">
    <property type="protein sequence ID" value="CAM07483"/>
    <property type="gene ID" value="NMA0166"/>
</dbReference>
<feature type="transmembrane region" description="Helical" evidence="1">
    <location>
        <begin position="12"/>
        <end position="31"/>
    </location>
</feature>
<dbReference type="Proteomes" id="UP000000626">
    <property type="component" value="Chromosome"/>
</dbReference>
<proteinExistence type="predicted"/>
<dbReference type="AlphaFoldDB" id="A0A0U1RGW3"/>
<evidence type="ECO:0000256" key="1">
    <source>
        <dbReference type="SAM" id="Phobius"/>
    </source>
</evidence>
<evidence type="ECO:0000313" key="2">
    <source>
        <dbReference type="EMBL" id="CAM07483.1"/>
    </source>
</evidence>
<gene>
    <name evidence="2" type="ordered locus">NMA0166</name>
</gene>
<evidence type="ECO:0000313" key="3">
    <source>
        <dbReference type="Proteomes" id="UP000000626"/>
    </source>
</evidence>
<organism evidence="2 3">
    <name type="scientific">Neisseria meningitidis serogroup A / serotype 4A (strain DSM 15465 / Z2491)</name>
    <dbReference type="NCBI Taxonomy" id="122587"/>
    <lineage>
        <taxon>Bacteria</taxon>
        <taxon>Pseudomonadati</taxon>
        <taxon>Pseudomonadota</taxon>
        <taxon>Betaproteobacteria</taxon>
        <taxon>Neisseriales</taxon>
        <taxon>Neisseriaceae</taxon>
        <taxon>Neisseria</taxon>
    </lineage>
</organism>
<keyword evidence="1" id="KW-0472">Membrane</keyword>
<reference evidence="2 3" key="1">
    <citation type="journal article" date="2000" name="Nature">
        <title>Complete DNA sequence of a serogroup A strain of Neisseria meningitidis Z2491.</title>
        <authorList>
            <person name="Parkhill J."/>
            <person name="Achtman M."/>
            <person name="James K.D."/>
            <person name="Bentley S.D."/>
            <person name="Churcher C."/>
            <person name="Klee S.R."/>
            <person name="Morelli G."/>
            <person name="Basham D."/>
            <person name="Brown D."/>
            <person name="Chillingworth T."/>
            <person name="Davies R.M."/>
            <person name="Davis P."/>
            <person name="Devlin K."/>
            <person name="Feltwell T."/>
            <person name="Hamlin N."/>
            <person name="Holroyd S."/>
            <person name="Jagels K."/>
            <person name="Leather S."/>
            <person name="Moule S."/>
            <person name="Mungall K."/>
            <person name="Quail M.A."/>
            <person name="Rajandream M.A."/>
            <person name="Rutherford K.M."/>
            <person name="Simmonds M."/>
            <person name="Skelton J."/>
            <person name="Whitehead S."/>
            <person name="Spratt B.G."/>
            <person name="Barrell B.G."/>
        </authorList>
    </citation>
    <scope>NUCLEOTIDE SEQUENCE [LARGE SCALE GENOMIC DNA]</scope>
    <source>
        <strain evidence="3">DSM 15465 / Z2491</strain>
    </source>
</reference>
<feature type="transmembrane region" description="Helical" evidence="1">
    <location>
        <begin position="43"/>
        <end position="60"/>
    </location>
</feature>
<accession>A0A0U1RGW3</accession>
<dbReference type="GeneID" id="93387180"/>
<dbReference type="HOGENOM" id="CLU_1271190_0_0_4"/>
<dbReference type="EMBL" id="AL157959">
    <property type="protein sequence ID" value="CAM07483.1"/>
    <property type="molecule type" value="Genomic_DNA"/>
</dbReference>
<keyword evidence="1" id="KW-0812">Transmembrane</keyword>
<name>A0A0U1RGW3_NEIMA</name>